<dbReference type="OrthoDB" id="10251079at2759"/>
<dbReference type="GO" id="GO:0006661">
    <property type="term" value="P:phosphatidylinositol biosynthetic process"/>
    <property type="evidence" value="ECO:0007669"/>
    <property type="project" value="TreeGrafter"/>
</dbReference>
<sequence length="224" mass="25553">MSNMPTQRTLSVYLYVPNIIGYIRILLNFVAFSQCFSNKKKFSILYFISFVCDGLDGWFARKFNQVSTFGTLLDMATDRVSTVCLVVIVSQFYRPCLIFLPFLALDIVSHSWQMCSTFLSGKASHKDVKDKTNWLLKAYYGNRIFMAYCCVASEVLYIILFHLAENQIENVIDVLVNVVKQGSLLSCPVALSLLGWAIKQAVNFIQMKTAADVCVLYDNRRQRP</sequence>
<keyword evidence="6 18" id="KW-0444">Lipid biosynthesis</keyword>
<feature type="transmembrane region" description="Helical" evidence="20">
    <location>
        <begin position="12"/>
        <end position="32"/>
    </location>
</feature>
<evidence type="ECO:0000256" key="6">
    <source>
        <dbReference type="ARBA" id="ARBA00022516"/>
    </source>
</evidence>
<keyword evidence="22" id="KW-1185">Reference proteome</keyword>
<feature type="transmembrane region" description="Helical" evidence="20">
    <location>
        <begin position="144"/>
        <end position="163"/>
    </location>
</feature>
<dbReference type="Gene3D" id="1.20.120.1760">
    <property type="match status" value="1"/>
</dbReference>
<evidence type="ECO:0000256" key="9">
    <source>
        <dbReference type="ARBA" id="ARBA00022723"/>
    </source>
</evidence>
<dbReference type="PANTHER" id="PTHR15362:SF4">
    <property type="entry name" value="CDP-DIACYLGLYCEROL--INOSITOL 3-PHOSPHATIDYLTRANSFERASE"/>
    <property type="match status" value="1"/>
</dbReference>
<keyword evidence="13 18" id="KW-0472">Membrane</keyword>
<dbReference type="PIRSF" id="PIRSF000848">
    <property type="entry name" value="CDP_diag_ino_3_P"/>
    <property type="match status" value="1"/>
</dbReference>
<dbReference type="Proteomes" id="UP000655225">
    <property type="component" value="Unassembled WGS sequence"/>
</dbReference>
<dbReference type="InterPro" id="IPR043130">
    <property type="entry name" value="CDP-OH_PTrfase_TM_dom"/>
</dbReference>
<keyword evidence="12 18" id="KW-0443">Lipid metabolism</keyword>
<comment type="catalytic activity">
    <reaction evidence="17 18">
        <text>a CDP-1,2-diacyl-sn-glycerol + myo-inositol = a 1,2-diacyl-sn-glycero-3-phospho-(1D-myo-inositol) + CMP + H(+)</text>
        <dbReference type="Rhea" id="RHEA:11580"/>
        <dbReference type="ChEBI" id="CHEBI:15378"/>
        <dbReference type="ChEBI" id="CHEBI:17268"/>
        <dbReference type="ChEBI" id="CHEBI:57880"/>
        <dbReference type="ChEBI" id="CHEBI:58332"/>
        <dbReference type="ChEBI" id="CHEBI:60377"/>
        <dbReference type="EC" id="2.7.8.11"/>
    </reaction>
</comment>
<dbReference type="EMBL" id="JABCRI010000014">
    <property type="protein sequence ID" value="KAF8393908.1"/>
    <property type="molecule type" value="Genomic_DNA"/>
</dbReference>
<dbReference type="AlphaFoldDB" id="A0A834YWR4"/>
<keyword evidence="11 20" id="KW-1133">Transmembrane helix</keyword>
<comment type="similarity">
    <text evidence="4 18 19">Belongs to the CDP-alcohol phosphatidyltransferase class-I family.</text>
</comment>
<dbReference type="GO" id="GO:0005794">
    <property type="term" value="C:Golgi apparatus"/>
    <property type="evidence" value="ECO:0007669"/>
    <property type="project" value="TreeGrafter"/>
</dbReference>
<keyword evidence="16 18" id="KW-1208">Phospholipid metabolism</keyword>
<evidence type="ECO:0000256" key="11">
    <source>
        <dbReference type="ARBA" id="ARBA00022989"/>
    </source>
</evidence>
<dbReference type="InterPro" id="IPR000462">
    <property type="entry name" value="CDP-OH_P_trans"/>
</dbReference>
<dbReference type="GO" id="GO:0046872">
    <property type="term" value="F:metal ion binding"/>
    <property type="evidence" value="ECO:0007669"/>
    <property type="project" value="UniProtKB-KW"/>
</dbReference>
<dbReference type="FunFam" id="1.20.120.1760:FF:000003">
    <property type="entry name" value="CDP-diacylglycerol--inositol 3-phosphatidyltransferase"/>
    <property type="match status" value="1"/>
</dbReference>
<name>A0A834YWR4_TETSI</name>
<organism evidence="21 22">
    <name type="scientific">Tetracentron sinense</name>
    <name type="common">Spur-leaf</name>
    <dbReference type="NCBI Taxonomy" id="13715"/>
    <lineage>
        <taxon>Eukaryota</taxon>
        <taxon>Viridiplantae</taxon>
        <taxon>Streptophyta</taxon>
        <taxon>Embryophyta</taxon>
        <taxon>Tracheophyta</taxon>
        <taxon>Spermatophyta</taxon>
        <taxon>Magnoliopsida</taxon>
        <taxon>Trochodendrales</taxon>
        <taxon>Trochodendraceae</taxon>
        <taxon>Tetracentron</taxon>
    </lineage>
</organism>
<evidence type="ECO:0000256" key="15">
    <source>
        <dbReference type="ARBA" id="ARBA00023211"/>
    </source>
</evidence>
<comment type="cofactor">
    <cofactor evidence="2">
        <name>Mg(2+)</name>
        <dbReference type="ChEBI" id="CHEBI:18420"/>
    </cofactor>
</comment>
<dbReference type="Pfam" id="PF01066">
    <property type="entry name" value="CDP-OH_P_transf"/>
    <property type="match status" value="1"/>
</dbReference>
<protein>
    <recommendedName>
        <fullName evidence="5 18">CDP-diacylglycerol--inositol 3-phosphatidyltransferase</fullName>
        <ecNumber evidence="5 18">2.7.8.11</ecNumber>
    </recommendedName>
</protein>
<evidence type="ECO:0000256" key="19">
    <source>
        <dbReference type="RuleBase" id="RU003750"/>
    </source>
</evidence>
<proteinExistence type="inferred from homology"/>
<evidence type="ECO:0000256" key="14">
    <source>
        <dbReference type="ARBA" id="ARBA00023209"/>
    </source>
</evidence>
<evidence type="ECO:0000256" key="10">
    <source>
        <dbReference type="ARBA" id="ARBA00022842"/>
    </source>
</evidence>
<evidence type="ECO:0000256" key="16">
    <source>
        <dbReference type="ARBA" id="ARBA00023264"/>
    </source>
</evidence>
<evidence type="ECO:0000256" key="2">
    <source>
        <dbReference type="ARBA" id="ARBA00001946"/>
    </source>
</evidence>
<dbReference type="InterPro" id="IPR014387">
    <property type="entry name" value="CDP_diag_ino_3_P_euk"/>
</dbReference>
<feature type="transmembrane region" description="Helical" evidence="20">
    <location>
        <begin position="175"/>
        <end position="198"/>
    </location>
</feature>
<evidence type="ECO:0000256" key="12">
    <source>
        <dbReference type="ARBA" id="ARBA00023098"/>
    </source>
</evidence>
<comment type="caution">
    <text evidence="21">The sequence shown here is derived from an EMBL/GenBank/DDBJ whole genome shotgun (WGS) entry which is preliminary data.</text>
</comment>
<reference evidence="21 22" key="1">
    <citation type="submission" date="2020-04" db="EMBL/GenBank/DDBJ databases">
        <title>Plant Genome Project.</title>
        <authorList>
            <person name="Zhang R.-G."/>
        </authorList>
    </citation>
    <scope>NUCLEOTIDE SEQUENCE [LARGE SCALE GENOMIC DNA]</scope>
    <source>
        <strain evidence="21">YNK0</strain>
        <tissue evidence="21">Leaf</tissue>
    </source>
</reference>
<evidence type="ECO:0000256" key="7">
    <source>
        <dbReference type="ARBA" id="ARBA00022679"/>
    </source>
</evidence>
<comment type="cofactor">
    <cofactor evidence="1">
        <name>Mn(2+)</name>
        <dbReference type="ChEBI" id="CHEBI:29035"/>
    </cofactor>
</comment>
<evidence type="ECO:0000256" key="20">
    <source>
        <dbReference type="SAM" id="Phobius"/>
    </source>
</evidence>
<evidence type="ECO:0000256" key="3">
    <source>
        <dbReference type="ARBA" id="ARBA00004141"/>
    </source>
</evidence>
<evidence type="ECO:0000256" key="8">
    <source>
        <dbReference type="ARBA" id="ARBA00022692"/>
    </source>
</evidence>
<dbReference type="PANTHER" id="PTHR15362">
    <property type="entry name" value="PHOSPHATIDYLINOSITOL SYNTHASE"/>
    <property type="match status" value="1"/>
</dbReference>
<evidence type="ECO:0000256" key="1">
    <source>
        <dbReference type="ARBA" id="ARBA00001936"/>
    </source>
</evidence>
<dbReference type="InterPro" id="IPR048254">
    <property type="entry name" value="CDP_ALCOHOL_P_TRANSF_CS"/>
</dbReference>
<dbReference type="EC" id="2.7.8.11" evidence="5 18"/>
<dbReference type="PROSITE" id="PS00379">
    <property type="entry name" value="CDP_ALCOHOL_P_TRANSF"/>
    <property type="match status" value="1"/>
</dbReference>
<keyword evidence="10" id="KW-0460">Magnesium</keyword>
<evidence type="ECO:0000256" key="5">
    <source>
        <dbReference type="ARBA" id="ARBA00013212"/>
    </source>
</evidence>
<keyword evidence="9" id="KW-0479">Metal-binding</keyword>
<evidence type="ECO:0000313" key="22">
    <source>
        <dbReference type="Proteomes" id="UP000655225"/>
    </source>
</evidence>
<keyword evidence="7 18" id="KW-0808">Transferase</keyword>
<evidence type="ECO:0000256" key="13">
    <source>
        <dbReference type="ARBA" id="ARBA00023136"/>
    </source>
</evidence>
<keyword evidence="14 18" id="KW-0594">Phospholipid biosynthesis</keyword>
<dbReference type="OMA" id="AQTYSEN"/>
<dbReference type="GO" id="GO:0003881">
    <property type="term" value="F:CDP-diacylglycerol-inositol 3-phosphatidyltransferase activity"/>
    <property type="evidence" value="ECO:0007669"/>
    <property type="project" value="UniProtKB-UniRule"/>
</dbReference>
<keyword evidence="8 20" id="KW-0812">Transmembrane</keyword>
<evidence type="ECO:0000256" key="18">
    <source>
        <dbReference type="PIRNR" id="PIRNR000848"/>
    </source>
</evidence>
<evidence type="ECO:0000256" key="17">
    <source>
        <dbReference type="ARBA" id="ARBA00050166"/>
    </source>
</evidence>
<keyword evidence="15" id="KW-0464">Manganese</keyword>
<comment type="subcellular location">
    <subcellularLocation>
        <location evidence="3">Membrane</location>
        <topology evidence="3">Multi-pass membrane protein</topology>
    </subcellularLocation>
</comment>
<evidence type="ECO:0000313" key="21">
    <source>
        <dbReference type="EMBL" id="KAF8393908.1"/>
    </source>
</evidence>
<gene>
    <name evidence="21" type="ORF">HHK36_020108</name>
</gene>
<accession>A0A834YWR4</accession>
<dbReference type="GO" id="GO:0016020">
    <property type="term" value="C:membrane"/>
    <property type="evidence" value="ECO:0007669"/>
    <property type="project" value="UniProtKB-SubCell"/>
</dbReference>
<evidence type="ECO:0000256" key="4">
    <source>
        <dbReference type="ARBA" id="ARBA00010441"/>
    </source>
</evidence>